<dbReference type="Pfam" id="PF00163">
    <property type="entry name" value="Ribosomal_S4"/>
    <property type="match status" value="1"/>
</dbReference>
<keyword evidence="4 7" id="KW-0689">Ribosomal protein</keyword>
<dbReference type="PROSITE" id="PS50889">
    <property type="entry name" value="S4"/>
    <property type="match status" value="1"/>
</dbReference>
<dbReference type="SUPFAM" id="SSF55174">
    <property type="entry name" value="Alpha-L RNA-binding motif"/>
    <property type="match status" value="1"/>
</dbReference>
<evidence type="ECO:0000256" key="8">
    <source>
        <dbReference type="RuleBase" id="RU003699"/>
    </source>
</evidence>
<dbReference type="InterPro" id="IPR005709">
    <property type="entry name" value="Ribosomal_uS4_bac-type"/>
</dbReference>
<dbReference type="FunFam" id="3.10.290.10:FF:000001">
    <property type="entry name" value="30S ribosomal protein S4"/>
    <property type="match status" value="1"/>
</dbReference>
<dbReference type="InterPro" id="IPR002942">
    <property type="entry name" value="S4_RNA-bd"/>
</dbReference>
<proteinExistence type="inferred from homology"/>
<dbReference type="GO" id="GO:0015935">
    <property type="term" value="C:small ribosomal subunit"/>
    <property type="evidence" value="ECO:0007669"/>
    <property type="project" value="InterPro"/>
</dbReference>
<dbReference type="Proteomes" id="UP000229362">
    <property type="component" value="Unassembled WGS sequence"/>
</dbReference>
<dbReference type="InterPro" id="IPR022801">
    <property type="entry name" value="Ribosomal_uS4"/>
</dbReference>
<evidence type="ECO:0000256" key="1">
    <source>
        <dbReference type="ARBA" id="ARBA00007465"/>
    </source>
</evidence>
<dbReference type="AlphaFoldDB" id="A0A2M6W1A9"/>
<keyword evidence="2 7" id="KW-0699">rRNA-binding</keyword>
<dbReference type="PROSITE" id="PS00632">
    <property type="entry name" value="RIBOSOMAL_S4"/>
    <property type="match status" value="1"/>
</dbReference>
<comment type="similarity">
    <text evidence="1 7 8">Belongs to the universal ribosomal protein uS4 family.</text>
</comment>
<dbReference type="NCBIfam" id="NF003717">
    <property type="entry name" value="PRK05327.1"/>
    <property type="match status" value="1"/>
</dbReference>
<reference evidence="13" key="1">
    <citation type="submission" date="2017-09" db="EMBL/GenBank/DDBJ databases">
        <title>Depth-based differentiation of microbial function through sediment-hosted aquifers and enrichment of novel symbionts in the deep terrestrial subsurface.</title>
        <authorList>
            <person name="Probst A.J."/>
            <person name="Ladd B."/>
            <person name="Jarett J.K."/>
            <person name="Geller-Mcgrath D.E."/>
            <person name="Sieber C.M.K."/>
            <person name="Emerson J.B."/>
            <person name="Anantharaman K."/>
            <person name="Thomas B.C."/>
            <person name="Malmstrom R."/>
            <person name="Stieglmeier M."/>
            <person name="Klingl A."/>
            <person name="Woyke T."/>
            <person name="Ryan C.M."/>
            <person name="Banfield J.F."/>
        </authorList>
    </citation>
    <scope>NUCLEOTIDE SEQUENCE [LARGE SCALE GENOMIC DNA]</scope>
</reference>
<dbReference type="SMART" id="SM01390">
    <property type="entry name" value="Ribosomal_S4"/>
    <property type="match status" value="1"/>
</dbReference>
<evidence type="ECO:0000256" key="2">
    <source>
        <dbReference type="ARBA" id="ARBA00022730"/>
    </source>
</evidence>
<dbReference type="GO" id="GO:0003735">
    <property type="term" value="F:structural constituent of ribosome"/>
    <property type="evidence" value="ECO:0007669"/>
    <property type="project" value="InterPro"/>
</dbReference>
<dbReference type="Gene3D" id="3.10.290.10">
    <property type="entry name" value="RNA-binding S4 domain"/>
    <property type="match status" value="1"/>
</dbReference>
<keyword evidence="5 7" id="KW-0687">Ribonucleoprotein</keyword>
<dbReference type="SMART" id="SM00363">
    <property type="entry name" value="S4"/>
    <property type="match status" value="1"/>
</dbReference>
<dbReference type="InterPro" id="IPR036986">
    <property type="entry name" value="S4_RNA-bd_sf"/>
</dbReference>
<evidence type="ECO:0000256" key="7">
    <source>
        <dbReference type="HAMAP-Rule" id="MF_01306"/>
    </source>
</evidence>
<name>A0A2M6W1A9_9BACT</name>
<gene>
    <name evidence="7" type="primary">rpsD</name>
    <name evidence="12" type="ORF">COU33_02380</name>
</gene>
<dbReference type="GO" id="GO:0019843">
    <property type="term" value="F:rRNA binding"/>
    <property type="evidence" value="ECO:0007669"/>
    <property type="project" value="UniProtKB-UniRule"/>
</dbReference>
<evidence type="ECO:0000313" key="12">
    <source>
        <dbReference type="EMBL" id="PIT86572.1"/>
    </source>
</evidence>
<comment type="caution">
    <text evidence="12">The sequence shown here is derived from an EMBL/GenBank/DDBJ whole genome shotgun (WGS) entry which is preliminary data.</text>
</comment>
<feature type="domain" description="Small ribosomal subunit protein uS4 N-terminal" evidence="11">
    <location>
        <begin position="3"/>
        <end position="95"/>
    </location>
</feature>
<comment type="function">
    <text evidence="7">With S5 and S12 plays an important role in translational accuracy.</text>
</comment>
<sequence>MGRYIGPKNKLARRFGVNLGLKTNAAKVARRLSQTPGVHGPNQRRRSKSTYGKQLDEKQKARFIYGLRDGQFRNYVREAERIAGDSGVNLQTILEQRLDNVVYRMGFAVTRAQARQMVGHDMFTVNGKKMNIPSYLVRSGDVVAIKDTKVKKRIFEKMTEQLSNATLPSWVSVDPAKKEGKILHMPKDADFDKVFDVKLIIEYYSTR</sequence>
<evidence type="ECO:0000256" key="9">
    <source>
        <dbReference type="SAM" id="MobiDB-lite"/>
    </source>
</evidence>
<dbReference type="Gene3D" id="1.10.1050.10">
    <property type="entry name" value="Ribosomal Protein S4 Delta 41, Chain A, domain 1"/>
    <property type="match status" value="1"/>
</dbReference>
<keyword evidence="3 7" id="KW-0694">RNA-binding</keyword>
<evidence type="ECO:0000256" key="3">
    <source>
        <dbReference type="ARBA" id="ARBA00022884"/>
    </source>
</evidence>
<dbReference type="HAMAP" id="MF_01306_B">
    <property type="entry name" value="Ribosomal_uS4_B"/>
    <property type="match status" value="1"/>
</dbReference>
<dbReference type="PANTHER" id="PTHR11831:SF4">
    <property type="entry name" value="SMALL RIBOSOMAL SUBUNIT PROTEIN US4M"/>
    <property type="match status" value="1"/>
</dbReference>
<dbReference type="GO" id="GO:0006412">
    <property type="term" value="P:translation"/>
    <property type="evidence" value="ECO:0007669"/>
    <property type="project" value="UniProtKB-UniRule"/>
</dbReference>
<protein>
    <recommendedName>
        <fullName evidence="6 7">Small ribosomal subunit protein uS4</fullName>
    </recommendedName>
</protein>
<comment type="function">
    <text evidence="7">One of the primary rRNA binding proteins, it binds directly to 16S rRNA where it nucleates assembly of the body of the 30S subunit.</text>
</comment>
<feature type="domain" description="RNA-binding S4" evidence="10">
    <location>
        <begin position="96"/>
        <end position="159"/>
    </location>
</feature>
<dbReference type="CDD" id="cd00165">
    <property type="entry name" value="S4"/>
    <property type="match status" value="1"/>
</dbReference>
<dbReference type="GO" id="GO:0042274">
    <property type="term" value="P:ribosomal small subunit biogenesis"/>
    <property type="evidence" value="ECO:0007669"/>
    <property type="project" value="TreeGrafter"/>
</dbReference>
<dbReference type="InterPro" id="IPR001912">
    <property type="entry name" value="Ribosomal_uS4_N"/>
</dbReference>
<accession>A0A2M6W1A9</accession>
<organism evidence="12 13">
    <name type="scientific">Candidatus Magasanikbacteria bacterium CG10_big_fil_rev_8_21_14_0_10_43_6</name>
    <dbReference type="NCBI Taxonomy" id="1974650"/>
    <lineage>
        <taxon>Bacteria</taxon>
        <taxon>Candidatus Magasanikiibacteriota</taxon>
    </lineage>
</organism>
<comment type="subunit">
    <text evidence="7">Part of the 30S ribosomal subunit. Contacts protein S5. The interaction surface between S4 and S5 is involved in control of translational fidelity.</text>
</comment>
<evidence type="ECO:0000259" key="11">
    <source>
        <dbReference type="SMART" id="SM01390"/>
    </source>
</evidence>
<dbReference type="NCBIfam" id="TIGR01017">
    <property type="entry name" value="rpsD_bact"/>
    <property type="match status" value="1"/>
</dbReference>
<feature type="region of interest" description="Disordered" evidence="9">
    <location>
        <begin position="32"/>
        <end position="55"/>
    </location>
</feature>
<evidence type="ECO:0000259" key="10">
    <source>
        <dbReference type="SMART" id="SM00363"/>
    </source>
</evidence>
<evidence type="ECO:0000256" key="4">
    <source>
        <dbReference type="ARBA" id="ARBA00022980"/>
    </source>
</evidence>
<dbReference type="PANTHER" id="PTHR11831">
    <property type="entry name" value="30S 40S RIBOSOMAL PROTEIN"/>
    <property type="match status" value="1"/>
</dbReference>
<evidence type="ECO:0000256" key="5">
    <source>
        <dbReference type="ARBA" id="ARBA00023274"/>
    </source>
</evidence>
<dbReference type="InterPro" id="IPR018079">
    <property type="entry name" value="Ribosomal_uS4_CS"/>
</dbReference>
<dbReference type="Pfam" id="PF01479">
    <property type="entry name" value="S4"/>
    <property type="match status" value="1"/>
</dbReference>
<evidence type="ECO:0000313" key="13">
    <source>
        <dbReference type="Proteomes" id="UP000229362"/>
    </source>
</evidence>
<evidence type="ECO:0000256" key="6">
    <source>
        <dbReference type="ARBA" id="ARBA00035254"/>
    </source>
</evidence>
<dbReference type="EMBL" id="PFBZ01000103">
    <property type="protein sequence ID" value="PIT86572.1"/>
    <property type="molecule type" value="Genomic_DNA"/>
</dbReference>